<dbReference type="Pfam" id="PF11788">
    <property type="entry name" value="MRP-L46"/>
    <property type="match status" value="1"/>
</dbReference>
<keyword evidence="6" id="KW-0687">Ribonucleoprotein</keyword>
<proteinExistence type="inferred from homology"/>
<dbReference type="PANTHER" id="PTHR13124:SF12">
    <property type="entry name" value="LARGE RIBOSOMAL SUBUNIT PROTEIN ML46"/>
    <property type="match status" value="1"/>
</dbReference>
<evidence type="ECO:0000256" key="3">
    <source>
        <dbReference type="ARBA" id="ARBA00022946"/>
    </source>
</evidence>
<feature type="compositionally biased region" description="Polar residues" evidence="8">
    <location>
        <begin position="72"/>
        <end position="83"/>
    </location>
</feature>
<evidence type="ECO:0000256" key="4">
    <source>
        <dbReference type="ARBA" id="ARBA00022980"/>
    </source>
</evidence>
<accession>A0A3M6Z5E3</accession>
<feature type="domain" description="Large ribosomal subunit protein mL46 N-terminal" evidence="9">
    <location>
        <begin position="88"/>
        <end position="236"/>
    </location>
</feature>
<keyword evidence="4" id="KW-0689">Ribosomal protein</keyword>
<evidence type="ECO:0000259" key="9">
    <source>
        <dbReference type="Pfam" id="PF11788"/>
    </source>
</evidence>
<evidence type="ECO:0000256" key="6">
    <source>
        <dbReference type="ARBA" id="ARBA00023274"/>
    </source>
</evidence>
<gene>
    <name evidence="10" type="ORF">D0868_03641</name>
</gene>
<evidence type="ECO:0000256" key="7">
    <source>
        <dbReference type="ARBA" id="ARBA00035190"/>
    </source>
</evidence>
<dbReference type="GO" id="GO:0005762">
    <property type="term" value="C:mitochondrial large ribosomal subunit"/>
    <property type="evidence" value="ECO:0007669"/>
    <property type="project" value="TreeGrafter"/>
</dbReference>
<dbReference type="AlphaFoldDB" id="A0A3M6Z5E3"/>
<keyword evidence="3" id="KW-0809">Transit peptide</keyword>
<keyword evidence="5" id="KW-0496">Mitochondrion</keyword>
<dbReference type="InterPro" id="IPR021757">
    <property type="entry name" value="Ribosomal_mL46_N"/>
</dbReference>
<dbReference type="InterPro" id="IPR040008">
    <property type="entry name" value="Ribosomal_mL46"/>
</dbReference>
<organism evidence="10 11">
    <name type="scientific">Hortaea werneckii</name>
    <name type="common">Black yeast</name>
    <name type="synonym">Cladosporium werneckii</name>
    <dbReference type="NCBI Taxonomy" id="91943"/>
    <lineage>
        <taxon>Eukaryota</taxon>
        <taxon>Fungi</taxon>
        <taxon>Dikarya</taxon>
        <taxon>Ascomycota</taxon>
        <taxon>Pezizomycotina</taxon>
        <taxon>Dothideomycetes</taxon>
        <taxon>Dothideomycetidae</taxon>
        <taxon>Mycosphaerellales</taxon>
        <taxon>Teratosphaeriaceae</taxon>
        <taxon>Hortaea</taxon>
    </lineage>
</organism>
<dbReference type="Proteomes" id="UP000282582">
    <property type="component" value="Unassembled WGS sequence"/>
</dbReference>
<reference evidence="10 11" key="1">
    <citation type="journal article" date="2018" name="BMC Genomics">
        <title>Genomic evidence for intraspecific hybridization in a clonal and extremely halotolerant yeast.</title>
        <authorList>
            <person name="Gostincar C."/>
            <person name="Stajich J.E."/>
            <person name="Zupancic J."/>
            <person name="Zalar P."/>
            <person name="Gunde-Cimerman N."/>
        </authorList>
    </citation>
    <scope>NUCLEOTIDE SEQUENCE [LARGE SCALE GENOMIC DNA]</scope>
    <source>
        <strain evidence="10 11">EXF-6654</strain>
    </source>
</reference>
<dbReference type="VEuPathDB" id="FungiDB:BTJ68_08225"/>
<dbReference type="GO" id="GO:0003735">
    <property type="term" value="F:structural constituent of ribosome"/>
    <property type="evidence" value="ECO:0007669"/>
    <property type="project" value="InterPro"/>
</dbReference>
<comment type="similarity">
    <text evidence="2">Belongs to the mitochondrion-specific ribosomal protein mL46 family.</text>
</comment>
<evidence type="ECO:0000256" key="2">
    <source>
        <dbReference type="ARBA" id="ARBA00009070"/>
    </source>
</evidence>
<feature type="compositionally biased region" description="Low complexity" evidence="8">
    <location>
        <begin position="55"/>
        <end position="71"/>
    </location>
</feature>
<sequence length="396" mass="45004">METAGHEFDERQLIVRTQFKMNAGQKSAKRIAASHGPLSRDTVCTSCLSRMSRRTASTAAATPEQAAPAQSVPKSNPPVTSSAPAKAYRVLTSPLLSRPPLLTRNLTSFEKAYFLYQKRLNERLALPFSRYFYYKKGTPGDEEWKRKIRVRKTAARDIGVYNAYGDEGWNDEVFVGDDVSEPSTTVERLIRDAEGRPIVDVESQKEEEEQKSVEGAKRELQRVEVERPMSRVTEADRKNDQRSLNRKLDRALYLMVKNKEGTWRFPEDRVYGRENLHQAAERILIQSAGINMNTFLIGNHPIGHHAQKYTSPITSTLSANRLVPTSTIARAGEEGSVREEYGEKVFFMKARIMAGQADLSKNEYGDQEFKWLAKEEVQDVVSQAYWSSVKNMLTER</sequence>
<dbReference type="EMBL" id="QWIK01000212">
    <property type="protein sequence ID" value="RMY10546.1"/>
    <property type="molecule type" value="Genomic_DNA"/>
</dbReference>
<dbReference type="PANTHER" id="PTHR13124">
    <property type="entry name" value="39S RIBOSOMAL PROTEIN L46, MITOCHONDRIAL PRECURSOR-RELATED"/>
    <property type="match status" value="1"/>
</dbReference>
<dbReference type="CDD" id="cd04661">
    <property type="entry name" value="NUDIX_MRP_L46"/>
    <property type="match status" value="1"/>
</dbReference>
<dbReference type="InterPro" id="IPR033650">
    <property type="entry name" value="Ribosomal_mL46_NUDIX"/>
</dbReference>
<evidence type="ECO:0000256" key="5">
    <source>
        <dbReference type="ARBA" id="ARBA00023128"/>
    </source>
</evidence>
<protein>
    <recommendedName>
        <fullName evidence="7">Large ribosomal subunit protein mL46</fullName>
    </recommendedName>
</protein>
<evidence type="ECO:0000256" key="1">
    <source>
        <dbReference type="ARBA" id="ARBA00004173"/>
    </source>
</evidence>
<dbReference type="Gene3D" id="3.90.79.10">
    <property type="entry name" value="Nucleoside Triphosphate Pyrophosphohydrolase"/>
    <property type="match status" value="1"/>
</dbReference>
<feature type="region of interest" description="Disordered" evidence="8">
    <location>
        <begin position="55"/>
        <end position="83"/>
    </location>
</feature>
<comment type="subcellular location">
    <subcellularLocation>
        <location evidence="1">Mitochondrion</location>
    </subcellularLocation>
</comment>
<comment type="caution">
    <text evidence="10">The sequence shown here is derived from an EMBL/GenBank/DDBJ whole genome shotgun (WGS) entry which is preliminary data.</text>
</comment>
<name>A0A3M6Z5E3_HORWE</name>
<evidence type="ECO:0000313" key="11">
    <source>
        <dbReference type="Proteomes" id="UP000282582"/>
    </source>
</evidence>
<evidence type="ECO:0000256" key="8">
    <source>
        <dbReference type="SAM" id="MobiDB-lite"/>
    </source>
</evidence>
<evidence type="ECO:0000313" key="10">
    <source>
        <dbReference type="EMBL" id="RMY10546.1"/>
    </source>
</evidence>